<dbReference type="Pfam" id="PF03591">
    <property type="entry name" value="AzlC"/>
    <property type="match status" value="1"/>
</dbReference>
<organism evidence="10 11">
    <name type="scientific">Micromonospora zhanjiangensis</name>
    <dbReference type="NCBI Taxonomy" id="1522057"/>
    <lineage>
        <taxon>Bacteria</taxon>
        <taxon>Bacillati</taxon>
        <taxon>Actinomycetota</taxon>
        <taxon>Actinomycetes</taxon>
        <taxon>Micromonosporales</taxon>
        <taxon>Micromonosporaceae</taxon>
        <taxon>Micromonospora</taxon>
    </lineage>
</organism>
<gene>
    <name evidence="10" type="ORF">ACFOX0_06175</name>
</gene>
<protein>
    <submittedName>
        <fullName evidence="10">AzlC family ABC transporter permease</fullName>
    </submittedName>
</protein>
<evidence type="ECO:0000256" key="1">
    <source>
        <dbReference type="ARBA" id="ARBA00004651"/>
    </source>
</evidence>
<keyword evidence="4" id="KW-1003">Cell membrane</keyword>
<keyword evidence="5 9" id="KW-0812">Transmembrane</keyword>
<feature type="transmembrane region" description="Helical" evidence="9">
    <location>
        <begin position="58"/>
        <end position="79"/>
    </location>
</feature>
<keyword evidence="7 9" id="KW-0472">Membrane</keyword>
<dbReference type="Proteomes" id="UP001595868">
    <property type="component" value="Unassembled WGS sequence"/>
</dbReference>
<dbReference type="EMBL" id="JBHSBN010000003">
    <property type="protein sequence ID" value="MFC4105523.1"/>
    <property type="molecule type" value="Genomic_DNA"/>
</dbReference>
<feature type="transmembrane region" description="Helical" evidence="9">
    <location>
        <begin position="128"/>
        <end position="151"/>
    </location>
</feature>
<evidence type="ECO:0000256" key="6">
    <source>
        <dbReference type="ARBA" id="ARBA00022989"/>
    </source>
</evidence>
<dbReference type="InterPro" id="IPR011606">
    <property type="entry name" value="Brnchd-chn_aa_trnsp_permease"/>
</dbReference>
<evidence type="ECO:0000313" key="10">
    <source>
        <dbReference type="EMBL" id="MFC4105523.1"/>
    </source>
</evidence>
<evidence type="ECO:0000256" key="9">
    <source>
        <dbReference type="SAM" id="Phobius"/>
    </source>
</evidence>
<dbReference type="PANTHER" id="PTHR34979:SF1">
    <property type="entry name" value="INNER MEMBRANE PROTEIN YGAZ"/>
    <property type="match status" value="1"/>
</dbReference>
<keyword evidence="11" id="KW-1185">Reference proteome</keyword>
<evidence type="ECO:0000313" key="11">
    <source>
        <dbReference type="Proteomes" id="UP001595868"/>
    </source>
</evidence>
<dbReference type="RefSeq" id="WP_377542627.1">
    <property type="nucleotide sequence ID" value="NZ_JBHSBN010000003.1"/>
</dbReference>
<feature type="transmembrane region" description="Helical" evidence="9">
    <location>
        <begin position="12"/>
        <end position="38"/>
    </location>
</feature>
<proteinExistence type="inferred from homology"/>
<dbReference type="PANTHER" id="PTHR34979">
    <property type="entry name" value="INNER MEMBRANE PROTEIN YGAZ"/>
    <property type="match status" value="1"/>
</dbReference>
<evidence type="ECO:0000256" key="2">
    <source>
        <dbReference type="ARBA" id="ARBA00010735"/>
    </source>
</evidence>
<comment type="subcellular location">
    <subcellularLocation>
        <location evidence="1">Cell membrane</location>
        <topology evidence="1">Multi-pass membrane protein</topology>
    </subcellularLocation>
</comment>
<feature type="region of interest" description="Disordered" evidence="8">
    <location>
        <begin position="223"/>
        <end position="267"/>
    </location>
</feature>
<keyword evidence="6 9" id="KW-1133">Transmembrane helix</keyword>
<evidence type="ECO:0000256" key="4">
    <source>
        <dbReference type="ARBA" id="ARBA00022475"/>
    </source>
</evidence>
<evidence type="ECO:0000256" key="5">
    <source>
        <dbReference type="ARBA" id="ARBA00022692"/>
    </source>
</evidence>
<reference evidence="11" key="1">
    <citation type="journal article" date="2019" name="Int. J. Syst. Evol. Microbiol.">
        <title>The Global Catalogue of Microorganisms (GCM) 10K type strain sequencing project: providing services to taxonomists for standard genome sequencing and annotation.</title>
        <authorList>
            <consortium name="The Broad Institute Genomics Platform"/>
            <consortium name="The Broad Institute Genome Sequencing Center for Infectious Disease"/>
            <person name="Wu L."/>
            <person name="Ma J."/>
        </authorList>
    </citation>
    <scope>NUCLEOTIDE SEQUENCE [LARGE SCALE GENOMIC DNA]</scope>
    <source>
        <strain evidence="11">2902at01</strain>
    </source>
</reference>
<evidence type="ECO:0000256" key="8">
    <source>
        <dbReference type="SAM" id="MobiDB-lite"/>
    </source>
</evidence>
<comment type="caution">
    <text evidence="10">The sequence shown here is derived from an EMBL/GenBank/DDBJ whole genome shotgun (WGS) entry which is preliminary data.</text>
</comment>
<sequence length="267" mass="27054">MRTAQRTTSGRLLRDVGAISLAMVAVGASFGAIAVAAGLPGWAAVAMSTLLFAGGAQFMAVGLIAAGSPFAAILAGLLLNARHLPFGLALGDTVGTRWPARLVGSHLMTDEATAFALAQATGAGRRRAYWLAGTTFFVTWNVGTVLGVLLGGATGDPAALGLDAAFPAGLLALLMPTLRDRETRRVVLVGAVIALLATPVLPAGLPVLSALAGLAVLALPRRQPERAERPGSDVTHPRPGDQGERSAAGGRGAGTGVIGRVEKERTC</sequence>
<feature type="transmembrane region" description="Helical" evidence="9">
    <location>
        <begin position="157"/>
        <end position="174"/>
    </location>
</feature>
<feature type="compositionally biased region" description="Basic and acidic residues" evidence="8">
    <location>
        <begin position="223"/>
        <end position="244"/>
    </location>
</feature>
<name>A0ABV8KHP8_9ACTN</name>
<keyword evidence="3" id="KW-0813">Transport</keyword>
<evidence type="ECO:0000256" key="3">
    <source>
        <dbReference type="ARBA" id="ARBA00022448"/>
    </source>
</evidence>
<feature type="transmembrane region" description="Helical" evidence="9">
    <location>
        <begin position="186"/>
        <end position="219"/>
    </location>
</feature>
<comment type="similarity">
    <text evidence="2">Belongs to the AzlC family.</text>
</comment>
<evidence type="ECO:0000256" key="7">
    <source>
        <dbReference type="ARBA" id="ARBA00023136"/>
    </source>
</evidence>
<accession>A0ABV8KHP8</accession>